<sequence length="125" mass="14478">MKKYIALFSILIVFASLLVGSGWNGWGLHHLGKLSQDKYYVQITTDGIEKADNGETSKRFYYKLTGFDKDGKEKELEFNTRKNLRKEAFLRVYYSDKKGEEDVSGWEEVKTDELPAKVKEKLAEK</sequence>
<dbReference type="InterPro" id="IPR036166">
    <property type="entry name" value="YxeA-like_sf"/>
</dbReference>
<dbReference type="PANTHER" id="PTHR36433:SF2">
    <property type="entry name" value="YXEA FAMILY PROTEIN"/>
    <property type="match status" value="1"/>
</dbReference>
<dbReference type="Proteomes" id="UP000224413">
    <property type="component" value="Unassembled WGS sequence"/>
</dbReference>
<evidence type="ECO:0000313" key="1">
    <source>
        <dbReference type="EMBL" id="PFK06187.1"/>
    </source>
</evidence>
<comment type="caution">
    <text evidence="1">The sequence shown here is derived from an EMBL/GenBank/DDBJ whole genome shotgun (WGS) entry which is preliminary data.</text>
</comment>
<dbReference type="EMBL" id="NUWJ01000352">
    <property type="protein sequence ID" value="PFK06187.1"/>
    <property type="molecule type" value="Genomic_DNA"/>
</dbReference>
<protein>
    <recommendedName>
        <fullName evidence="3">YxeA family protein</fullName>
    </recommendedName>
</protein>
<proteinExistence type="predicted"/>
<dbReference type="PANTHER" id="PTHR36433">
    <property type="entry name" value="HYPOTHETICAL CYTOSOLIC PROTEIN"/>
    <property type="match status" value="1"/>
</dbReference>
<dbReference type="SUPFAM" id="SSF159121">
    <property type="entry name" value="BC4932-like"/>
    <property type="match status" value="1"/>
</dbReference>
<dbReference type="RefSeq" id="WP_098584589.1">
    <property type="nucleotide sequence ID" value="NZ_NUWJ01000352.1"/>
</dbReference>
<name>A0A9X6WUM1_BACCE</name>
<dbReference type="AlphaFoldDB" id="A0A9X6WUM1"/>
<evidence type="ECO:0008006" key="3">
    <source>
        <dbReference type="Google" id="ProtNLM"/>
    </source>
</evidence>
<dbReference type="Gene3D" id="2.40.50.480">
    <property type="match status" value="1"/>
</dbReference>
<evidence type="ECO:0000313" key="2">
    <source>
        <dbReference type="Proteomes" id="UP000224413"/>
    </source>
</evidence>
<organism evidence="1 2">
    <name type="scientific">Bacillus cereus</name>
    <dbReference type="NCBI Taxonomy" id="1396"/>
    <lineage>
        <taxon>Bacteria</taxon>
        <taxon>Bacillati</taxon>
        <taxon>Bacillota</taxon>
        <taxon>Bacilli</taxon>
        <taxon>Bacillales</taxon>
        <taxon>Bacillaceae</taxon>
        <taxon>Bacillus</taxon>
        <taxon>Bacillus cereus group</taxon>
    </lineage>
</organism>
<gene>
    <name evidence="1" type="ORF">COI98_30375</name>
</gene>
<dbReference type="NCBIfam" id="TIGR01655">
    <property type="entry name" value="yxeA_fam"/>
    <property type="match status" value="1"/>
</dbReference>
<reference evidence="1 2" key="1">
    <citation type="submission" date="2017-09" db="EMBL/GenBank/DDBJ databases">
        <title>Large-scale bioinformatics analysis of Bacillus genomes uncovers conserved roles of natural products in bacterial physiology.</title>
        <authorList>
            <consortium name="Agbiome Team Llc"/>
            <person name="Bleich R.M."/>
            <person name="Grubbs K.J."/>
            <person name="Santa Maria K.C."/>
            <person name="Allen S.E."/>
            <person name="Farag S."/>
            <person name="Shank E.A."/>
            <person name="Bowers A."/>
        </authorList>
    </citation>
    <scope>NUCLEOTIDE SEQUENCE [LARGE SCALE GENOMIC DNA]</scope>
    <source>
        <strain evidence="1 2">AFS083741</strain>
    </source>
</reference>
<dbReference type="InterPro" id="IPR006542">
    <property type="entry name" value="DUF1093"/>
</dbReference>
<dbReference type="Pfam" id="PF06486">
    <property type="entry name" value="DUF1093"/>
    <property type="match status" value="1"/>
</dbReference>
<accession>A0A9X6WUM1</accession>